<dbReference type="GO" id="GO:0016491">
    <property type="term" value="F:oxidoreductase activity"/>
    <property type="evidence" value="ECO:0007669"/>
    <property type="project" value="InterPro"/>
</dbReference>
<dbReference type="InterPro" id="IPR011032">
    <property type="entry name" value="GroES-like_sf"/>
</dbReference>
<dbReference type="EMBL" id="PVTL01000001">
    <property type="protein sequence ID" value="PRY70604.1"/>
    <property type="molecule type" value="Genomic_DNA"/>
</dbReference>
<evidence type="ECO:0000259" key="2">
    <source>
        <dbReference type="SMART" id="SM00829"/>
    </source>
</evidence>
<dbReference type="InterPro" id="IPR013149">
    <property type="entry name" value="ADH-like_C"/>
</dbReference>
<name>A0A2T0VK76_9MICO</name>
<dbReference type="InterPro" id="IPR036291">
    <property type="entry name" value="NAD(P)-bd_dom_sf"/>
</dbReference>
<feature type="domain" description="Enoyl reductase (ER)" evidence="2">
    <location>
        <begin position="10"/>
        <end position="336"/>
    </location>
</feature>
<dbReference type="Gene3D" id="3.90.180.10">
    <property type="entry name" value="Medium-chain alcohol dehydrogenases, catalytic domain"/>
    <property type="match status" value="1"/>
</dbReference>
<protein>
    <submittedName>
        <fullName evidence="3">NADPH2:quinone reductase</fullName>
    </submittedName>
</protein>
<dbReference type="PANTHER" id="PTHR44154">
    <property type="entry name" value="QUINONE OXIDOREDUCTASE"/>
    <property type="match status" value="1"/>
</dbReference>
<comment type="caution">
    <text evidence="3">The sequence shown here is derived from an EMBL/GenBank/DDBJ whole genome shotgun (WGS) entry which is preliminary data.</text>
</comment>
<organism evidence="3 4">
    <name type="scientific">Glaciihabitans tibetensis</name>
    <dbReference type="NCBI Taxonomy" id="1266600"/>
    <lineage>
        <taxon>Bacteria</taxon>
        <taxon>Bacillati</taxon>
        <taxon>Actinomycetota</taxon>
        <taxon>Actinomycetes</taxon>
        <taxon>Micrococcales</taxon>
        <taxon>Microbacteriaceae</taxon>
        <taxon>Glaciihabitans</taxon>
    </lineage>
</organism>
<dbReference type="SUPFAM" id="SSF50129">
    <property type="entry name" value="GroES-like"/>
    <property type="match status" value="1"/>
</dbReference>
<proteinExistence type="predicted"/>
<dbReference type="InterPro" id="IPR051603">
    <property type="entry name" value="Zinc-ADH_QOR/CCCR"/>
</dbReference>
<reference evidence="3 4" key="1">
    <citation type="submission" date="2018-03" db="EMBL/GenBank/DDBJ databases">
        <title>Genomic Encyclopedia of Type Strains, Phase III (KMG-III): the genomes of soil and plant-associated and newly described type strains.</title>
        <authorList>
            <person name="Whitman W."/>
        </authorList>
    </citation>
    <scope>NUCLEOTIDE SEQUENCE [LARGE SCALE GENOMIC DNA]</scope>
    <source>
        <strain evidence="3 4">CGMCC 1.12484</strain>
    </source>
</reference>
<dbReference type="SMART" id="SM00829">
    <property type="entry name" value="PKS_ER"/>
    <property type="match status" value="1"/>
</dbReference>
<dbReference type="Pfam" id="PF08240">
    <property type="entry name" value="ADH_N"/>
    <property type="match status" value="1"/>
</dbReference>
<dbReference type="OrthoDB" id="7355832at2"/>
<dbReference type="PANTHER" id="PTHR44154:SF1">
    <property type="entry name" value="QUINONE OXIDOREDUCTASE"/>
    <property type="match status" value="1"/>
</dbReference>
<dbReference type="Pfam" id="PF00107">
    <property type="entry name" value="ADH_zinc_N"/>
    <property type="match status" value="1"/>
</dbReference>
<dbReference type="Gene3D" id="3.40.50.720">
    <property type="entry name" value="NAD(P)-binding Rossmann-like Domain"/>
    <property type="match status" value="1"/>
</dbReference>
<dbReference type="Proteomes" id="UP000237983">
    <property type="component" value="Unassembled WGS sequence"/>
</dbReference>
<accession>A0A2T0VK76</accession>
<dbReference type="SUPFAM" id="SSF51735">
    <property type="entry name" value="NAD(P)-binding Rossmann-fold domains"/>
    <property type="match status" value="1"/>
</dbReference>
<dbReference type="InterPro" id="IPR020843">
    <property type="entry name" value="ER"/>
</dbReference>
<dbReference type="RefSeq" id="WP_106209836.1">
    <property type="nucleotide sequence ID" value="NZ_PVTL01000001.1"/>
</dbReference>
<dbReference type="InterPro" id="IPR013154">
    <property type="entry name" value="ADH-like_N"/>
</dbReference>
<evidence type="ECO:0000313" key="3">
    <source>
        <dbReference type="EMBL" id="PRY70604.1"/>
    </source>
</evidence>
<gene>
    <name evidence="3" type="ORF">B0I08_101741</name>
</gene>
<sequence length="340" mass="35351">MKSIVYTHNGPADVLHLVERPVPEPGIGEVRVRMVVSGVNPTDWKSRVGAGDGAQLPEPRVPNQDGAGVIDACGGGVRDLAVGDRVWVWDAAFERPEGTAQHYVVLPLNQVVPLPDRVSFDVGASLGIPALTAHRALTCVDGGAAVLAPGALAGRTVLVTGGAGAVSHAAIQLATWAGAVVVTTVSSQGKADLARRAGAHHVVNYREENVVERVLELAPGGVDTVVEVNATANLASSVAVIAPGGTIAIYTSEEPEFLPVPVRQSMTKNIRYQFILTYTTTPQQKADAVRAVAAAAADGALEVGEEHGLPTTRFPLAATADAHRAVENQTVGKVLIDIRQ</sequence>
<evidence type="ECO:0000313" key="4">
    <source>
        <dbReference type="Proteomes" id="UP000237983"/>
    </source>
</evidence>
<dbReference type="AlphaFoldDB" id="A0A2T0VK76"/>
<dbReference type="CDD" id="cd08253">
    <property type="entry name" value="zeta_crystallin"/>
    <property type="match status" value="1"/>
</dbReference>
<keyword evidence="4" id="KW-1185">Reference proteome</keyword>
<keyword evidence="1" id="KW-0521">NADP</keyword>
<evidence type="ECO:0000256" key="1">
    <source>
        <dbReference type="ARBA" id="ARBA00022857"/>
    </source>
</evidence>